<organism evidence="5 6">
    <name type="scientific">Pseudonocardia eucalypti</name>
    <dbReference type="NCBI Taxonomy" id="648755"/>
    <lineage>
        <taxon>Bacteria</taxon>
        <taxon>Bacillati</taxon>
        <taxon>Actinomycetota</taxon>
        <taxon>Actinomycetes</taxon>
        <taxon>Pseudonocardiales</taxon>
        <taxon>Pseudonocardiaceae</taxon>
        <taxon>Pseudonocardia</taxon>
    </lineage>
</organism>
<keyword evidence="2" id="KW-1133">Transmembrane helix</keyword>
<accession>A0ABP9PHN3</accession>
<protein>
    <submittedName>
        <fullName evidence="5">MCE family protein</fullName>
    </submittedName>
</protein>
<feature type="domain" description="Mammalian cell entry C-terminal" evidence="4">
    <location>
        <begin position="122"/>
        <end position="343"/>
    </location>
</feature>
<dbReference type="InterPro" id="IPR024516">
    <property type="entry name" value="Mce_C"/>
</dbReference>
<evidence type="ECO:0000256" key="1">
    <source>
        <dbReference type="SAM" id="MobiDB-lite"/>
    </source>
</evidence>
<dbReference type="EMBL" id="BAABJP010000001">
    <property type="protein sequence ID" value="GAA5146698.1"/>
    <property type="molecule type" value="Genomic_DNA"/>
</dbReference>
<dbReference type="PANTHER" id="PTHR33371">
    <property type="entry name" value="INTERMEMBRANE PHOSPHOLIPID TRANSPORT SYSTEM BINDING PROTEIN MLAD-RELATED"/>
    <property type="match status" value="1"/>
</dbReference>
<dbReference type="Pfam" id="PF02470">
    <property type="entry name" value="MlaD"/>
    <property type="match status" value="1"/>
</dbReference>
<gene>
    <name evidence="5" type="ORF">GCM10023321_06530</name>
</gene>
<dbReference type="InterPro" id="IPR052336">
    <property type="entry name" value="MlaD_Phospholipid_Transporter"/>
</dbReference>
<dbReference type="Proteomes" id="UP001428817">
    <property type="component" value="Unassembled WGS sequence"/>
</dbReference>
<keyword evidence="2" id="KW-0812">Transmembrane</keyword>
<feature type="domain" description="Mce/MlaD" evidence="3">
    <location>
        <begin position="41"/>
        <end position="115"/>
    </location>
</feature>
<keyword evidence="2" id="KW-0472">Membrane</keyword>
<evidence type="ECO:0000313" key="6">
    <source>
        <dbReference type="Proteomes" id="UP001428817"/>
    </source>
</evidence>
<proteinExistence type="predicted"/>
<keyword evidence="6" id="KW-1185">Reference proteome</keyword>
<sequence length="397" mass="43238">MADQLPAAARRITGLVMVAIVIALLALCYAAYSKVFTSVVPVTMRIAQVDNSFAPQAEVRLHGVVVGEVTDVTSDGSQAEVTLALQPDKVAHIPGNVSAQLLPKTLFGDRYVALKVPDNPTAQRIRAGDVIPQDRSSTTVQIDRIFDRLLPVLLAVKPMDLANTLGAINQGLSGRGEKLGRTISQLHAYLKEFNPALPELTADLRALPPFTDTYSKAAPDLIEGLTDATVTTNTLVDKRDDFAELYDQLTDTANDLDDFLRDNKDDIIDLVRVFRPTAELLARYSPEYVCLFTRLSDAVPLGFPAFGFDKERPALQATTELVLHRGKYIPHRDEPEYTDNRGPACYDNTPDLEQYPGGPYQDGSFHPPATATAALGNLLTGGLLSPVLGTNTERRGR</sequence>
<name>A0ABP9PHN3_9PSEU</name>
<evidence type="ECO:0000259" key="4">
    <source>
        <dbReference type="Pfam" id="PF11887"/>
    </source>
</evidence>
<feature type="transmembrane region" description="Helical" evidence="2">
    <location>
        <begin position="12"/>
        <end position="32"/>
    </location>
</feature>
<dbReference type="RefSeq" id="WP_185058886.1">
    <property type="nucleotide sequence ID" value="NZ_BAABJP010000001.1"/>
</dbReference>
<dbReference type="NCBIfam" id="TIGR00996">
    <property type="entry name" value="Mtu_fam_mce"/>
    <property type="match status" value="1"/>
</dbReference>
<reference evidence="6" key="1">
    <citation type="journal article" date="2019" name="Int. J. Syst. Evol. Microbiol.">
        <title>The Global Catalogue of Microorganisms (GCM) 10K type strain sequencing project: providing services to taxonomists for standard genome sequencing and annotation.</title>
        <authorList>
            <consortium name="The Broad Institute Genomics Platform"/>
            <consortium name="The Broad Institute Genome Sequencing Center for Infectious Disease"/>
            <person name="Wu L."/>
            <person name="Ma J."/>
        </authorList>
    </citation>
    <scope>NUCLEOTIDE SEQUENCE [LARGE SCALE GENOMIC DNA]</scope>
    <source>
        <strain evidence="6">JCM 18303</strain>
    </source>
</reference>
<comment type="caution">
    <text evidence="5">The sequence shown here is derived from an EMBL/GenBank/DDBJ whole genome shotgun (WGS) entry which is preliminary data.</text>
</comment>
<dbReference type="Pfam" id="PF11887">
    <property type="entry name" value="Mce4_CUP1"/>
    <property type="match status" value="1"/>
</dbReference>
<feature type="region of interest" description="Disordered" evidence="1">
    <location>
        <begin position="332"/>
        <end position="361"/>
    </location>
</feature>
<evidence type="ECO:0000256" key="2">
    <source>
        <dbReference type="SAM" id="Phobius"/>
    </source>
</evidence>
<dbReference type="InterPro" id="IPR005693">
    <property type="entry name" value="Mce"/>
</dbReference>
<evidence type="ECO:0000313" key="5">
    <source>
        <dbReference type="EMBL" id="GAA5146698.1"/>
    </source>
</evidence>
<evidence type="ECO:0000259" key="3">
    <source>
        <dbReference type="Pfam" id="PF02470"/>
    </source>
</evidence>
<dbReference type="InterPro" id="IPR003399">
    <property type="entry name" value="Mce/MlaD"/>
</dbReference>
<dbReference type="PANTHER" id="PTHR33371:SF19">
    <property type="entry name" value="MCE-FAMILY PROTEIN MCE4A"/>
    <property type="match status" value="1"/>
</dbReference>